<sequence>MANQPPRYQPGLRALTSWVRNIALSATLAAGAAFAVPANFETGVITTPVQNTGDQWNSITFTRTFATPPVVVMGPATQTNGEQCVLRVRNVTTTGFQYQIDEWDFKNGYHPAETVHYLALTEGTHVFGTQRWQVGRISAVNRTNIASTLTGFSTAPVVLGQVETTINTAGVAGLGVKALKTRISGVTSTGFQVKLETQELDTGTISNEGIGYIAVSTGTGYLDGKVLSAVRTTGGVTSTLATVTFPATRTAPVLIAQTQSANEMDPGEVKMAALTTTSVQLRIQEETSAATETAHVAEDLGYIVLGDMAGEIAAKVEVGDVIVTQASATTWTPVTFAMPYTNPVIITGPLSYRSSTSMTIRVRNVTSTGFEFQVDRWDHHTTQSHNIAEKLSYLVMESGTFAIGGTLWQAGAKTGVTQTGTTQALASGFPAVPVLFSQVTTVADPQAVQSRVSAVTTSSFAVELDESEIDTTAHAAETVHWVAMTQGSSNFFTTRMRFQAGTGTNIDSAFRTRTFSRPHADPYIFASMQTKNDTDPATLRWRYLFADRVDLVAQEDAHPAQYGEGTVNNTHSAETVAFLSVQGAEDLDEDGAPDAWETTVGLDPNNGTDGALDPDSDLLTSQQEYHNRLDFVTSSSHTAFTGGVITVSTVTTNGYEINDVTAGITSSTNARLRINRNGGFAPMTVNFTLAGTATTDTNRAPASSADYTAWTASTGGTQVTTSIPMTANAQSVDIYIRPVDDGLNEYPEGLRLTATANASLYTITSPTNSVVLINDSMDIPANEKLFLGTFLAQGTAVTSASGFATVILNGPNNKARISTVFNGLTTPQADIDGSHVHYNGGTIVYGDPDGLPNGPLSDYPWTIVDSAGYKAQQLIDALFRKTPAELLYVNVHTTRYSSGEIKAELTRVTGVGPFVTPPAAPGLENFTTDEQVRRDIIRFLTQATFGANQADADALYATISGDKKLATNRIAAYTAWINDQWSRSQTTLYDYHLAANNQEFALRGLQADLPAVVDNPATTTVDETYPAAPPPDNALDWTRWGSVPSPAGAWTYRPIPPGLNKESYDTDHINRRRAWWTVVNRAHDQLRQRTAYALEQIFVVSDREGTVQSRTYGHSRYYDMLGDFADGQRHLQPPNGTYSSATGSTITFRHLLEDISKSPIMGKYLSHLKNQKAQFDVNGVQTLSPDENYAREIMQLFSIGLLELHPDGTIKLANSGQPIATYDNDDIKELSKIFTGWSFAYVQNSAANGYVPTLVQNTFLNASEGAEYFHPGYENPMKNFPAYHDEGAKSILGVTHDAYTGTSTDTTARTNYAEADLDKALDTLYNHPNTAPFICKRLIQRLVTSNPSRGYVYRVSQVFLNNGSGVKGSLKDVVKAILLDYEARSLTNVDPQVVNSTTSVNVGFGKVKEPLIRYTQILRAFNSTSQINVGDLSSYGYPAGQLANLGSGATSYRYSDTLTDLGQIPNNMPSVFNWYLPDYTPGGRVAAAGLVAPELQIMTENLVVRTVNYHRTIDNGSIIDPAATTASGQSTGTILGDATGNLDNVFINLASLTTDYRLVRETSGQTEISATTYLVDRLDALLCAGSLKAKYPYVSGGKDPRSIIIDQTAATYVDAPPVTQANAGSRVRTALYLITNSPEFIVQK</sequence>
<keyword evidence="5" id="KW-1185">Reference proteome</keyword>
<protein>
    <submittedName>
        <fullName evidence="4">Uncharacterized protein (DUF1800 family)</fullName>
    </submittedName>
</protein>
<keyword evidence="1" id="KW-0732">Signal</keyword>
<dbReference type="Proteomes" id="UP000534294">
    <property type="component" value="Unassembled WGS sequence"/>
</dbReference>
<evidence type="ECO:0000259" key="2">
    <source>
        <dbReference type="Pfam" id="PF07452"/>
    </source>
</evidence>
<dbReference type="Pfam" id="PF09458">
    <property type="entry name" value="H_lectin"/>
    <property type="match status" value="1"/>
</dbReference>
<comment type="caution">
    <text evidence="4">The sequence shown here is derived from an EMBL/GenBank/DDBJ whole genome shotgun (WGS) entry which is preliminary data.</text>
</comment>
<feature type="signal peptide" evidence="1">
    <location>
        <begin position="1"/>
        <end position="35"/>
    </location>
</feature>
<dbReference type="Gene3D" id="2.60.40.2080">
    <property type="match status" value="2"/>
</dbReference>
<dbReference type="InterPro" id="IPR019019">
    <property type="entry name" value="H-type_lectin_domain"/>
</dbReference>
<feature type="domain" description="H-type lectin" evidence="3">
    <location>
        <begin position="58"/>
        <end position="106"/>
    </location>
</feature>
<gene>
    <name evidence="4" type="ORF">HNQ64_004263</name>
</gene>
<dbReference type="GO" id="GO:0007155">
    <property type="term" value="P:cell adhesion"/>
    <property type="evidence" value="ECO:0007669"/>
    <property type="project" value="InterPro"/>
</dbReference>
<feature type="domain" description="CHRD" evidence="2">
    <location>
        <begin position="796"/>
        <end position="902"/>
    </location>
</feature>
<evidence type="ECO:0000313" key="4">
    <source>
        <dbReference type="EMBL" id="MBB5039984.1"/>
    </source>
</evidence>
<proteinExistence type="predicted"/>
<dbReference type="InterPro" id="IPR037221">
    <property type="entry name" value="H-type_lectin_dom_sf"/>
</dbReference>
<dbReference type="SUPFAM" id="SSF141086">
    <property type="entry name" value="Agglutinin HPA-like"/>
    <property type="match status" value="1"/>
</dbReference>
<dbReference type="RefSeq" id="WP_184212280.1">
    <property type="nucleotide sequence ID" value="NZ_JACHIF010000011.1"/>
</dbReference>
<evidence type="ECO:0000256" key="1">
    <source>
        <dbReference type="SAM" id="SignalP"/>
    </source>
</evidence>
<organism evidence="4 5">
    <name type="scientific">Prosthecobacter dejongeii</name>
    <dbReference type="NCBI Taxonomy" id="48465"/>
    <lineage>
        <taxon>Bacteria</taxon>
        <taxon>Pseudomonadati</taxon>
        <taxon>Verrucomicrobiota</taxon>
        <taxon>Verrucomicrobiia</taxon>
        <taxon>Verrucomicrobiales</taxon>
        <taxon>Verrucomicrobiaceae</taxon>
        <taxon>Prosthecobacter</taxon>
    </lineage>
</organism>
<evidence type="ECO:0000259" key="3">
    <source>
        <dbReference type="Pfam" id="PF09458"/>
    </source>
</evidence>
<dbReference type="Pfam" id="PF07452">
    <property type="entry name" value="CHRD"/>
    <property type="match status" value="1"/>
</dbReference>
<dbReference type="InterPro" id="IPR010895">
    <property type="entry name" value="CHRD"/>
</dbReference>
<dbReference type="EMBL" id="JACHIF010000011">
    <property type="protein sequence ID" value="MBB5039984.1"/>
    <property type="molecule type" value="Genomic_DNA"/>
</dbReference>
<dbReference type="GO" id="GO:0030246">
    <property type="term" value="F:carbohydrate binding"/>
    <property type="evidence" value="ECO:0007669"/>
    <property type="project" value="InterPro"/>
</dbReference>
<accession>A0A7W7YPL0</accession>
<dbReference type="Pfam" id="PF08811">
    <property type="entry name" value="DUF1800"/>
    <property type="match status" value="1"/>
</dbReference>
<dbReference type="PANTHER" id="PTHR43737">
    <property type="entry name" value="BLL7424 PROTEIN"/>
    <property type="match status" value="1"/>
</dbReference>
<dbReference type="PANTHER" id="PTHR43737:SF1">
    <property type="entry name" value="DUF1501 DOMAIN-CONTAINING PROTEIN"/>
    <property type="match status" value="1"/>
</dbReference>
<feature type="chain" id="PRO_5030880660" evidence="1">
    <location>
        <begin position="36"/>
        <end position="1644"/>
    </location>
</feature>
<reference evidence="4 5" key="1">
    <citation type="submission" date="2020-08" db="EMBL/GenBank/DDBJ databases">
        <title>Genomic Encyclopedia of Type Strains, Phase IV (KMG-IV): sequencing the most valuable type-strain genomes for metagenomic binning, comparative biology and taxonomic classification.</title>
        <authorList>
            <person name="Goeker M."/>
        </authorList>
    </citation>
    <scope>NUCLEOTIDE SEQUENCE [LARGE SCALE GENOMIC DNA]</scope>
    <source>
        <strain evidence="4 5">DSM 12251</strain>
    </source>
</reference>
<evidence type="ECO:0000313" key="5">
    <source>
        <dbReference type="Proteomes" id="UP000534294"/>
    </source>
</evidence>
<dbReference type="InterPro" id="IPR014917">
    <property type="entry name" value="DUF1800"/>
</dbReference>
<name>A0A7W7YPL0_9BACT</name>